<name>A0A318RI50_WILLI</name>
<evidence type="ECO:0000256" key="4">
    <source>
        <dbReference type="ARBA" id="ARBA00022827"/>
    </source>
</evidence>
<reference evidence="9 10" key="1">
    <citation type="submission" date="2018-06" db="EMBL/GenBank/DDBJ databases">
        <title>Genomic Encyclopedia of Type Strains, Phase IV (KMG-IV): sequencing the most valuable type-strain genomes for metagenomic binning, comparative biology and taxonomic classification.</title>
        <authorList>
            <person name="Goeker M."/>
        </authorList>
    </citation>
    <scope>NUCLEOTIDE SEQUENCE [LARGE SCALE GENOMIC DNA]</scope>
    <source>
        <strain evidence="9 10">DSM 45521</strain>
    </source>
</reference>
<dbReference type="EMBL" id="QJSP01000007">
    <property type="protein sequence ID" value="PYE16969.1"/>
    <property type="molecule type" value="Genomic_DNA"/>
</dbReference>
<feature type="domain" description="Acyl-CoA dehydrogenase/oxidase C-terminal" evidence="7">
    <location>
        <begin position="225"/>
        <end position="378"/>
    </location>
</feature>
<organism evidence="9 10">
    <name type="scientific">Williamsia limnetica</name>
    <dbReference type="NCBI Taxonomy" id="882452"/>
    <lineage>
        <taxon>Bacteria</taxon>
        <taxon>Bacillati</taxon>
        <taxon>Actinomycetota</taxon>
        <taxon>Actinomycetes</taxon>
        <taxon>Mycobacteriales</taxon>
        <taxon>Nocardiaceae</taxon>
        <taxon>Williamsia</taxon>
    </lineage>
</organism>
<dbReference type="Gene3D" id="2.40.110.10">
    <property type="entry name" value="Butyryl-CoA Dehydrogenase, subunit A, domain 2"/>
    <property type="match status" value="1"/>
</dbReference>
<dbReference type="Pfam" id="PF00441">
    <property type="entry name" value="Acyl-CoA_dh_1"/>
    <property type="match status" value="1"/>
</dbReference>
<dbReference type="GO" id="GO:0016627">
    <property type="term" value="F:oxidoreductase activity, acting on the CH-CH group of donors"/>
    <property type="evidence" value="ECO:0007669"/>
    <property type="project" value="InterPro"/>
</dbReference>
<comment type="caution">
    <text evidence="9">The sequence shown here is derived from an EMBL/GenBank/DDBJ whole genome shotgun (WGS) entry which is preliminary data.</text>
</comment>
<dbReference type="InterPro" id="IPR006091">
    <property type="entry name" value="Acyl-CoA_Oxase/DH_mid-dom"/>
</dbReference>
<sequence>MTATQQTPAAHRDGIAQTLRDFLAKNDPTAMSAIEFLGRRFDAGLAWVHAPVGSGGLGWERGLQADVEQAMEAAGAEHADIMRNPIGLGMAAPTVLAHAAPELKSRLLRPLWTGEEMWCQLFSEPGAGSDLAGLATRAIADGDDWIINGQKVWTTYAHISKWAMLLARTDPSAPKHAGMTYFLLDMTTPGVHARPLRQATGQADFNEVFLDDVRISDTYRISEPGAGWSTARTTLVNERAIIGGSEPCREGGHMGRLTEMWRDRPELRTGDRFGVVVDAWIRAEVARLSNERTRQLMVSGEPGVEGSGAKVTAATNNQIITRLLAQLDPSAALDYDDWSVEYDAAIRPETFHYLRARANTIEGGTTEILLGQIADRILDLPRELKLDPNLPWQDIPK</sequence>
<dbReference type="GO" id="GO:0005886">
    <property type="term" value="C:plasma membrane"/>
    <property type="evidence" value="ECO:0007669"/>
    <property type="project" value="TreeGrafter"/>
</dbReference>
<evidence type="ECO:0000256" key="1">
    <source>
        <dbReference type="ARBA" id="ARBA00001974"/>
    </source>
</evidence>
<dbReference type="PANTHER" id="PTHR43292">
    <property type="entry name" value="ACYL-COA DEHYDROGENASE"/>
    <property type="match status" value="1"/>
</dbReference>
<dbReference type="Pfam" id="PF02770">
    <property type="entry name" value="Acyl-CoA_dh_M"/>
    <property type="match status" value="1"/>
</dbReference>
<dbReference type="GO" id="GO:0050660">
    <property type="term" value="F:flavin adenine dinucleotide binding"/>
    <property type="evidence" value="ECO:0007669"/>
    <property type="project" value="InterPro"/>
</dbReference>
<evidence type="ECO:0000256" key="5">
    <source>
        <dbReference type="ARBA" id="ARBA00023002"/>
    </source>
</evidence>
<evidence type="ECO:0000313" key="9">
    <source>
        <dbReference type="EMBL" id="PYE16969.1"/>
    </source>
</evidence>
<dbReference type="OrthoDB" id="5167280at2"/>
<feature type="domain" description="Acyl-CoA oxidase/dehydrogenase middle" evidence="8">
    <location>
        <begin position="119"/>
        <end position="213"/>
    </location>
</feature>
<comment type="cofactor">
    <cofactor evidence="1 6">
        <name>FAD</name>
        <dbReference type="ChEBI" id="CHEBI:57692"/>
    </cofactor>
</comment>
<dbReference type="SUPFAM" id="SSF56645">
    <property type="entry name" value="Acyl-CoA dehydrogenase NM domain-like"/>
    <property type="match status" value="1"/>
</dbReference>
<comment type="similarity">
    <text evidence="2 6">Belongs to the acyl-CoA dehydrogenase family.</text>
</comment>
<dbReference type="Proteomes" id="UP000247591">
    <property type="component" value="Unassembled WGS sequence"/>
</dbReference>
<accession>A0A318RI50</accession>
<dbReference type="InterPro" id="IPR046373">
    <property type="entry name" value="Acyl-CoA_Oxase/DH_mid-dom_sf"/>
</dbReference>
<gene>
    <name evidence="9" type="ORF">DFR67_107214</name>
</gene>
<evidence type="ECO:0000256" key="3">
    <source>
        <dbReference type="ARBA" id="ARBA00022630"/>
    </source>
</evidence>
<dbReference type="SUPFAM" id="SSF47203">
    <property type="entry name" value="Acyl-CoA dehydrogenase C-terminal domain-like"/>
    <property type="match status" value="1"/>
</dbReference>
<dbReference type="InterPro" id="IPR052161">
    <property type="entry name" value="Mycobact_Acyl-CoA_DH"/>
</dbReference>
<keyword evidence="3 6" id="KW-0285">Flavoprotein</keyword>
<dbReference type="RefSeq" id="WP_110470043.1">
    <property type="nucleotide sequence ID" value="NZ_QJSP01000007.1"/>
</dbReference>
<dbReference type="PANTHER" id="PTHR43292:SF4">
    <property type="entry name" value="ACYL-COA DEHYDROGENASE FADE34"/>
    <property type="match status" value="1"/>
</dbReference>
<dbReference type="InterPro" id="IPR009100">
    <property type="entry name" value="AcylCoA_DH/oxidase_NM_dom_sf"/>
</dbReference>
<dbReference type="InterPro" id="IPR036250">
    <property type="entry name" value="AcylCo_DH-like_C"/>
</dbReference>
<dbReference type="InterPro" id="IPR009075">
    <property type="entry name" value="AcylCo_DH/oxidase_C"/>
</dbReference>
<keyword evidence="5 6" id="KW-0560">Oxidoreductase</keyword>
<dbReference type="Gene3D" id="1.20.140.10">
    <property type="entry name" value="Butyryl-CoA Dehydrogenase, subunit A, domain 3"/>
    <property type="match status" value="1"/>
</dbReference>
<evidence type="ECO:0000259" key="8">
    <source>
        <dbReference type="Pfam" id="PF02770"/>
    </source>
</evidence>
<evidence type="ECO:0000256" key="2">
    <source>
        <dbReference type="ARBA" id="ARBA00009347"/>
    </source>
</evidence>
<dbReference type="InterPro" id="IPR037069">
    <property type="entry name" value="AcylCoA_DH/ox_N_sf"/>
</dbReference>
<dbReference type="FunFam" id="2.40.110.10:FF:000011">
    <property type="entry name" value="Acyl-CoA dehydrogenase FadE34"/>
    <property type="match status" value="1"/>
</dbReference>
<dbReference type="AlphaFoldDB" id="A0A318RI50"/>
<evidence type="ECO:0000313" key="10">
    <source>
        <dbReference type="Proteomes" id="UP000247591"/>
    </source>
</evidence>
<keyword evidence="10" id="KW-1185">Reference proteome</keyword>
<evidence type="ECO:0000256" key="6">
    <source>
        <dbReference type="RuleBase" id="RU362125"/>
    </source>
</evidence>
<keyword evidence="4 6" id="KW-0274">FAD</keyword>
<evidence type="ECO:0000259" key="7">
    <source>
        <dbReference type="Pfam" id="PF00441"/>
    </source>
</evidence>
<proteinExistence type="inferred from homology"/>
<protein>
    <submittedName>
        <fullName evidence="9">Alkylation response protein AidB-like acyl-CoA dehydrogenase</fullName>
    </submittedName>
</protein>
<dbReference type="Gene3D" id="1.10.540.10">
    <property type="entry name" value="Acyl-CoA dehydrogenase/oxidase, N-terminal domain"/>
    <property type="match status" value="1"/>
</dbReference>